<feature type="coiled-coil region" evidence="1">
    <location>
        <begin position="253"/>
        <end position="280"/>
    </location>
</feature>
<reference evidence="3 4" key="1">
    <citation type="submission" date="2019-04" db="EMBL/GenBank/DDBJ databases">
        <title>An improved genome assembly and genetic linkage map for asparagus bean, Vigna unguiculata ssp. sesquipedialis.</title>
        <authorList>
            <person name="Xia Q."/>
            <person name="Zhang R."/>
            <person name="Dong Y."/>
        </authorList>
    </citation>
    <scope>NUCLEOTIDE SEQUENCE [LARGE SCALE GENOMIC DNA]</scope>
    <source>
        <tissue evidence="3">Leaf</tissue>
    </source>
</reference>
<organism evidence="3 4">
    <name type="scientific">Vigna unguiculata</name>
    <name type="common">Cowpea</name>
    <dbReference type="NCBI Taxonomy" id="3917"/>
    <lineage>
        <taxon>Eukaryota</taxon>
        <taxon>Viridiplantae</taxon>
        <taxon>Streptophyta</taxon>
        <taxon>Embryophyta</taxon>
        <taxon>Tracheophyta</taxon>
        <taxon>Spermatophyta</taxon>
        <taxon>Magnoliopsida</taxon>
        <taxon>eudicotyledons</taxon>
        <taxon>Gunneridae</taxon>
        <taxon>Pentapetalae</taxon>
        <taxon>rosids</taxon>
        <taxon>fabids</taxon>
        <taxon>Fabales</taxon>
        <taxon>Fabaceae</taxon>
        <taxon>Papilionoideae</taxon>
        <taxon>50 kb inversion clade</taxon>
        <taxon>NPAAA clade</taxon>
        <taxon>indigoferoid/millettioid clade</taxon>
        <taxon>Phaseoleae</taxon>
        <taxon>Vigna</taxon>
    </lineage>
</organism>
<dbReference type="AlphaFoldDB" id="A0A4D6MTC5"/>
<protein>
    <submittedName>
        <fullName evidence="3">Uncharacterized protein</fullName>
    </submittedName>
</protein>
<feature type="compositionally biased region" description="Low complexity" evidence="2">
    <location>
        <begin position="1"/>
        <end position="17"/>
    </location>
</feature>
<proteinExistence type="predicted"/>
<sequence length="390" mass="43299">MSSASGSVSSSSMGSGSEHTGERVSSRSGSGVSGQLAGERRISMEVTMEKREDSLEEIAESSLPARARYRWVAEDVRTQHSLFRGSRLLKSWLNCIPVFEKGARRDIVALERVSAIDCICHGQEGASEGCFTTTASHMAQLGKKNLNLFQWRYAFMVAQKGKVDVSTKQGGGKDVKRVRAALLGLGSSTGANKPEVRLIELLKTTVRHDIDINMSESLVNSINNMELNAMIDFSGKALILGRKVGSLYQRELKEGNRSKVEELKEELKGQADKRIEEKTAWKKERVEWLEERNGLGSWRVRCLDSKKKLNANIADLETDYDELKEKHDVAFFHKDIDASDAKFNVNKDVVDGQLVNEADSSLEEEAEKMADEVVVNTDEAAAVEVHVDKM</sequence>
<evidence type="ECO:0000256" key="2">
    <source>
        <dbReference type="SAM" id="MobiDB-lite"/>
    </source>
</evidence>
<evidence type="ECO:0000313" key="3">
    <source>
        <dbReference type="EMBL" id="QCE04348.1"/>
    </source>
</evidence>
<name>A0A4D6MTC5_VIGUN</name>
<keyword evidence="4" id="KW-1185">Reference proteome</keyword>
<gene>
    <name evidence="3" type="ORF">DEO72_LG8g2384</name>
</gene>
<evidence type="ECO:0000313" key="4">
    <source>
        <dbReference type="Proteomes" id="UP000501690"/>
    </source>
</evidence>
<feature type="region of interest" description="Disordered" evidence="2">
    <location>
        <begin position="1"/>
        <end position="43"/>
    </location>
</feature>
<keyword evidence="1" id="KW-0175">Coiled coil</keyword>
<dbReference type="EMBL" id="CP039352">
    <property type="protein sequence ID" value="QCE04348.1"/>
    <property type="molecule type" value="Genomic_DNA"/>
</dbReference>
<dbReference type="Proteomes" id="UP000501690">
    <property type="component" value="Linkage Group LG8"/>
</dbReference>
<accession>A0A4D6MTC5</accession>
<evidence type="ECO:0000256" key="1">
    <source>
        <dbReference type="SAM" id="Coils"/>
    </source>
</evidence>